<reference evidence="2 3" key="1">
    <citation type="submission" date="2018-05" db="EMBL/GenBank/DDBJ databases">
        <title>Evolution of GPA BGCs.</title>
        <authorList>
            <person name="Waglechner N."/>
            <person name="Wright G.D."/>
        </authorList>
    </citation>
    <scope>NUCLEOTIDE SEQUENCE [LARGE SCALE GENOMIC DNA]</scope>
    <source>
        <strain evidence="2 3">A82846</strain>
    </source>
</reference>
<protein>
    <submittedName>
        <fullName evidence="2">Uncharacterized protein</fullName>
    </submittedName>
</protein>
<accession>A0A428YWW3</accession>
<gene>
    <name evidence="2" type="ORF">DMH04_39500</name>
</gene>
<dbReference type="RefSeq" id="WP_221761179.1">
    <property type="nucleotide sequence ID" value="NZ_QHKI01000051.1"/>
</dbReference>
<sequence length="330" mass="34483">MSEPVVAALNLPPGVSAVGTSRMAGSGLLRLNGAMQADSVSCPGGTGTVTCTNGRGLQPGESVTLLFRIVASEDSQGGTITGTISAGSAVSVSISVRVDVQPPVRKDGVSLYAFQDWLSIPLPGRHRMAGIQTVAKNTGESTKQATVTFDQPAEMLTAWPAATCTSNGATTSCVTSEPLKPGDSFYLRVRLKDRPGGGVDREHPPYWQYSKVLVTASIGTASASTTVKLPWWSWPVPPDPKPTTTTTTPPKTTTPPRSTTKPSVTTTTPPKVTPPKETSTPGKTTDPTTTKPPTTTTTEPRSQTPPSRDYCSSLGPVERLLAVLTGRCPP</sequence>
<proteinExistence type="predicted"/>
<dbReference type="EMBL" id="QHKI01000051">
    <property type="protein sequence ID" value="RSM74549.1"/>
    <property type="molecule type" value="Genomic_DNA"/>
</dbReference>
<evidence type="ECO:0000313" key="2">
    <source>
        <dbReference type="EMBL" id="RSM74549.1"/>
    </source>
</evidence>
<comment type="caution">
    <text evidence="2">The sequence shown here is derived from an EMBL/GenBank/DDBJ whole genome shotgun (WGS) entry which is preliminary data.</text>
</comment>
<dbReference type="Proteomes" id="UP000287547">
    <property type="component" value="Unassembled WGS sequence"/>
</dbReference>
<name>A0A428YWW3_KIBAR</name>
<organism evidence="2 3">
    <name type="scientific">Kibdelosporangium aridum</name>
    <dbReference type="NCBI Taxonomy" id="2030"/>
    <lineage>
        <taxon>Bacteria</taxon>
        <taxon>Bacillati</taxon>
        <taxon>Actinomycetota</taxon>
        <taxon>Actinomycetes</taxon>
        <taxon>Pseudonocardiales</taxon>
        <taxon>Pseudonocardiaceae</taxon>
        <taxon>Kibdelosporangium</taxon>
    </lineage>
</organism>
<evidence type="ECO:0000256" key="1">
    <source>
        <dbReference type="SAM" id="MobiDB-lite"/>
    </source>
</evidence>
<dbReference type="AlphaFoldDB" id="A0A428YWW3"/>
<evidence type="ECO:0000313" key="3">
    <source>
        <dbReference type="Proteomes" id="UP000287547"/>
    </source>
</evidence>
<feature type="region of interest" description="Disordered" evidence="1">
    <location>
        <begin position="230"/>
        <end position="314"/>
    </location>
</feature>
<feature type="compositionally biased region" description="Low complexity" evidence="1">
    <location>
        <begin position="242"/>
        <end position="307"/>
    </location>
</feature>